<dbReference type="SUPFAM" id="SSF48264">
    <property type="entry name" value="Cytochrome P450"/>
    <property type="match status" value="1"/>
</dbReference>
<evidence type="ECO:0000313" key="2">
    <source>
        <dbReference type="Proteomes" id="UP000823775"/>
    </source>
</evidence>
<dbReference type="PANTHER" id="PTHR47954:SF3">
    <property type="entry name" value="OS12G0640200 PROTEIN"/>
    <property type="match status" value="1"/>
</dbReference>
<protein>
    <submittedName>
        <fullName evidence="1">Uncharacterized protein</fullName>
    </submittedName>
</protein>
<dbReference type="InterPro" id="IPR036396">
    <property type="entry name" value="Cyt_P450_sf"/>
</dbReference>
<dbReference type="InterPro" id="IPR001128">
    <property type="entry name" value="Cyt_P450"/>
</dbReference>
<organism evidence="1 2">
    <name type="scientific">Datura stramonium</name>
    <name type="common">Jimsonweed</name>
    <name type="synonym">Common thornapple</name>
    <dbReference type="NCBI Taxonomy" id="4076"/>
    <lineage>
        <taxon>Eukaryota</taxon>
        <taxon>Viridiplantae</taxon>
        <taxon>Streptophyta</taxon>
        <taxon>Embryophyta</taxon>
        <taxon>Tracheophyta</taxon>
        <taxon>Spermatophyta</taxon>
        <taxon>Magnoliopsida</taxon>
        <taxon>eudicotyledons</taxon>
        <taxon>Gunneridae</taxon>
        <taxon>Pentapetalae</taxon>
        <taxon>asterids</taxon>
        <taxon>lamiids</taxon>
        <taxon>Solanales</taxon>
        <taxon>Solanaceae</taxon>
        <taxon>Solanoideae</taxon>
        <taxon>Datureae</taxon>
        <taxon>Datura</taxon>
    </lineage>
</organism>
<dbReference type="Gene3D" id="1.10.630.10">
    <property type="entry name" value="Cytochrome P450"/>
    <property type="match status" value="1"/>
</dbReference>
<dbReference type="PANTHER" id="PTHR47954">
    <property type="entry name" value="OS09G0275400 PROTEIN-RELATED"/>
    <property type="match status" value="1"/>
</dbReference>
<keyword evidence="2" id="KW-1185">Reference proteome</keyword>
<dbReference type="Pfam" id="PF00067">
    <property type="entry name" value="p450"/>
    <property type="match status" value="1"/>
</dbReference>
<dbReference type="Proteomes" id="UP000823775">
    <property type="component" value="Unassembled WGS sequence"/>
</dbReference>
<evidence type="ECO:0000313" key="1">
    <source>
        <dbReference type="EMBL" id="MCD7472407.1"/>
    </source>
</evidence>
<dbReference type="EMBL" id="JACEIK010001827">
    <property type="protein sequence ID" value="MCD7472407.1"/>
    <property type="molecule type" value="Genomic_DNA"/>
</dbReference>
<gene>
    <name evidence="1" type="ORF">HAX54_013641</name>
</gene>
<name>A0ABS8TLI6_DATST</name>
<accession>A0ABS8TLI6</accession>
<proteinExistence type="predicted"/>
<comment type="caution">
    <text evidence="1">The sequence shown here is derived from an EMBL/GenBank/DDBJ whole genome shotgun (WGS) entry which is preliminary data.</text>
</comment>
<sequence length="99" mass="11001">MELLAANRIQSFESIREEEVENLIEAISLTPPQVPINISKMIFSMTNNITARAAFGKKCKHKDEFIAAMKTITELSGGFDIPDIFPSFKILSYGSEACT</sequence>
<reference evidence="1 2" key="1">
    <citation type="journal article" date="2021" name="BMC Genomics">
        <title>Datura genome reveals duplications of psychoactive alkaloid biosynthetic genes and high mutation rate following tissue culture.</title>
        <authorList>
            <person name="Rajewski A."/>
            <person name="Carter-House D."/>
            <person name="Stajich J."/>
            <person name="Litt A."/>
        </authorList>
    </citation>
    <scope>NUCLEOTIDE SEQUENCE [LARGE SCALE GENOMIC DNA]</scope>
    <source>
        <strain evidence="1">AR-01</strain>
    </source>
</reference>